<accession>S3Y6E0</accession>
<organism evidence="2 3">
    <name type="scientific">Bacteroides stercoris CC31F</name>
    <dbReference type="NCBI Taxonomy" id="1073351"/>
    <lineage>
        <taxon>Bacteria</taxon>
        <taxon>Pseudomonadati</taxon>
        <taxon>Bacteroidota</taxon>
        <taxon>Bacteroidia</taxon>
        <taxon>Bacteroidales</taxon>
        <taxon>Bacteroidaceae</taxon>
        <taxon>Bacteroides</taxon>
    </lineage>
</organism>
<keyword evidence="1" id="KW-0812">Transmembrane</keyword>
<keyword evidence="1" id="KW-0472">Membrane</keyword>
<evidence type="ECO:0000313" key="3">
    <source>
        <dbReference type="Proteomes" id="UP000014614"/>
    </source>
</evidence>
<protein>
    <submittedName>
        <fullName evidence="2">Uncharacterized protein</fullName>
    </submittedName>
</protein>
<evidence type="ECO:0000256" key="1">
    <source>
        <dbReference type="SAM" id="Phobius"/>
    </source>
</evidence>
<gene>
    <name evidence="2" type="ORF">HMPREF1181_03017</name>
</gene>
<dbReference type="AlphaFoldDB" id="S3Y6E0"/>
<feature type="transmembrane region" description="Helical" evidence="1">
    <location>
        <begin position="20"/>
        <end position="39"/>
    </location>
</feature>
<sequence>MPITKTAKHHSKFQTNDTWFCYFMGIAVGVSPITAYVTLSY</sequence>
<proteinExistence type="predicted"/>
<comment type="caution">
    <text evidence="2">The sequence shown here is derived from an EMBL/GenBank/DDBJ whole genome shotgun (WGS) entry which is preliminary data.</text>
</comment>
<keyword evidence="1" id="KW-1133">Transmembrane helix</keyword>
<name>S3Y6E0_BACSE</name>
<reference evidence="2 3" key="1">
    <citation type="submission" date="2013-05" db="EMBL/GenBank/DDBJ databases">
        <title>The Genome Sequence of Bacteroides stercoris CC31F.</title>
        <authorList>
            <consortium name="The Broad Institute Genomics Platform"/>
            <person name="Earl A."/>
            <person name="Ward D."/>
            <person name="Feldgarden M."/>
            <person name="Gevers D."/>
            <person name="Oliphant K."/>
            <person name="Allen-Vercoe E."/>
            <person name="Walker B."/>
            <person name="Young S."/>
            <person name="Zeng Q."/>
            <person name="Gargeya S."/>
            <person name="Fitzgerald M."/>
            <person name="Haas B."/>
            <person name="Abouelleil A."/>
            <person name="Allen A.W."/>
            <person name="Alvarado L."/>
            <person name="Arachchi H.M."/>
            <person name="Berlin A.M."/>
            <person name="Chapman S.B."/>
            <person name="Gainer-Dewar J."/>
            <person name="Goldberg J."/>
            <person name="Griggs A."/>
            <person name="Gujja S."/>
            <person name="Hansen M."/>
            <person name="Howarth C."/>
            <person name="Imamovic A."/>
            <person name="Ireland A."/>
            <person name="Larimer J."/>
            <person name="McCowan C."/>
            <person name="Murphy C."/>
            <person name="Pearson M."/>
            <person name="Poon T.W."/>
            <person name="Priest M."/>
            <person name="Roberts A."/>
            <person name="Saif S."/>
            <person name="Shea T."/>
            <person name="Sisk P."/>
            <person name="Sykes S."/>
            <person name="Wortman J."/>
            <person name="Nusbaum C."/>
            <person name="Birren B."/>
        </authorList>
    </citation>
    <scope>NUCLEOTIDE SEQUENCE [LARGE SCALE GENOMIC DNA]</scope>
    <source>
        <strain evidence="2 3">CC31F</strain>
    </source>
</reference>
<dbReference type="HOGENOM" id="CLU_3266025_0_0_10"/>
<evidence type="ECO:0000313" key="2">
    <source>
        <dbReference type="EMBL" id="EPH17327.1"/>
    </source>
</evidence>
<dbReference type="Proteomes" id="UP000014614">
    <property type="component" value="Unassembled WGS sequence"/>
</dbReference>
<dbReference type="EMBL" id="ATFP01000051">
    <property type="protein sequence ID" value="EPH17327.1"/>
    <property type="molecule type" value="Genomic_DNA"/>
</dbReference>